<accession>A0ABR8NC26</accession>
<sequence length="624" mass="66881">MTSIVPDLDTTTFEQLVERARGLIPRYAPGWTDHNLHDPGMTLIDLLAWIVDQQVYRTGFVGDQHLEAFAALLDARPHGPSPARGLLWPRRSLDTEWVVAAGAGVTCATDPDLPFQLETGLHLSPARLTELVVDGGGGGEPVVIAHEGDRPAPFSLVPSGPAGRATLVLRFDRPLVAVPPEPVSIGFVVEPPPGPPSEPSQHRWGPLHLEHRRGDEAWARADVVTDGTAALGRTGVLVVRVPAGDAPASPDPSQLRLVLDADLVPLERRITRVALNVLPVVQQATEVAATFDSRGTGLPDQSVPFDSTDLVDADALEIRVGDEVWQQRSALESAGPDDRVFVRGAGEIVFGNGVNGRVPPREAAIQRGQVTRTRGDRVRVREGLEWNVAALGPDGSAFATNVAPIDGGQGRTDLAVLLAMARRSATERRALLTDDELAVAARLLPGFAVARAEVIDGFHPYVPDRRIDGTRTLVVIPQRRSQDPAMPARPAYLAAVRRLLADRRVLGERLVIAGHVIAAVAVDLTVRADPGMPPEDVRARVTSRLLARFTDVGRDDAIAPWPLGRRVTCEEVASLAVECDGVLAVESCTISRSGEPRGEEPIVLHPDEVAVLGEPDLRLEVVGS</sequence>
<evidence type="ECO:0000313" key="2">
    <source>
        <dbReference type="Proteomes" id="UP000618818"/>
    </source>
</evidence>
<protein>
    <recommendedName>
        <fullName evidence="3">Baseplate assembly protein</fullName>
    </recommendedName>
</protein>
<reference evidence="1 2" key="1">
    <citation type="submission" date="2020-09" db="EMBL/GenBank/DDBJ databases">
        <title>novel species in genus Nocardioides.</title>
        <authorList>
            <person name="Zhang G."/>
        </authorList>
    </citation>
    <scope>NUCLEOTIDE SEQUENCE [LARGE SCALE GENOMIC DNA]</scope>
    <source>
        <strain evidence="1 2">KCTC 39551</strain>
    </source>
</reference>
<proteinExistence type="predicted"/>
<evidence type="ECO:0008006" key="3">
    <source>
        <dbReference type="Google" id="ProtNLM"/>
    </source>
</evidence>
<comment type="caution">
    <text evidence="1">The sequence shown here is derived from an EMBL/GenBank/DDBJ whole genome shotgun (WGS) entry which is preliminary data.</text>
</comment>
<gene>
    <name evidence="1" type="ORF">IEZ26_13660</name>
</gene>
<dbReference type="EMBL" id="JACXYZ010000002">
    <property type="protein sequence ID" value="MBD3925674.1"/>
    <property type="molecule type" value="Genomic_DNA"/>
</dbReference>
<organism evidence="1 2">
    <name type="scientific">Nocardioides cavernae</name>
    <dbReference type="NCBI Taxonomy" id="1921566"/>
    <lineage>
        <taxon>Bacteria</taxon>
        <taxon>Bacillati</taxon>
        <taxon>Actinomycetota</taxon>
        <taxon>Actinomycetes</taxon>
        <taxon>Propionibacteriales</taxon>
        <taxon>Nocardioidaceae</taxon>
        <taxon>Nocardioides</taxon>
    </lineage>
</organism>
<dbReference type="Proteomes" id="UP000618818">
    <property type="component" value="Unassembled WGS sequence"/>
</dbReference>
<name>A0ABR8NC26_9ACTN</name>
<dbReference type="RefSeq" id="WP_191195560.1">
    <property type="nucleotide sequence ID" value="NZ_JACXYZ010000002.1"/>
</dbReference>
<keyword evidence="2" id="KW-1185">Reference proteome</keyword>
<evidence type="ECO:0000313" key="1">
    <source>
        <dbReference type="EMBL" id="MBD3925674.1"/>
    </source>
</evidence>